<gene>
    <name evidence="2" type="ORF">AMTR_s00047p00220210</name>
</gene>
<feature type="compositionally biased region" description="Polar residues" evidence="1">
    <location>
        <begin position="48"/>
        <end position="61"/>
    </location>
</feature>
<accession>U5DBV0</accession>
<dbReference type="Proteomes" id="UP000017836">
    <property type="component" value="Unassembled WGS sequence"/>
</dbReference>
<dbReference type="AlphaFoldDB" id="U5DBV0"/>
<organism evidence="2 3">
    <name type="scientific">Amborella trichopoda</name>
    <dbReference type="NCBI Taxonomy" id="13333"/>
    <lineage>
        <taxon>Eukaryota</taxon>
        <taxon>Viridiplantae</taxon>
        <taxon>Streptophyta</taxon>
        <taxon>Embryophyta</taxon>
        <taxon>Tracheophyta</taxon>
        <taxon>Spermatophyta</taxon>
        <taxon>Magnoliopsida</taxon>
        <taxon>Amborellales</taxon>
        <taxon>Amborellaceae</taxon>
        <taxon>Amborella</taxon>
    </lineage>
</organism>
<keyword evidence="3" id="KW-1185">Reference proteome</keyword>
<name>U5DBV0_AMBTC</name>
<sequence>MLDAMKVQANGQMDKVVDVVQKRTSPGKKKVSCKESQRMKKHVEHMKTTSNERVMSSNKNVATHRDKDVCSWV</sequence>
<dbReference type="HOGENOM" id="CLU_2708131_0_0_1"/>
<protein>
    <submittedName>
        <fullName evidence="2">Uncharacterized protein</fullName>
    </submittedName>
</protein>
<evidence type="ECO:0000313" key="2">
    <source>
        <dbReference type="EMBL" id="ERN17888.1"/>
    </source>
</evidence>
<dbReference type="Gramene" id="ERN17888">
    <property type="protein sequence ID" value="ERN17888"/>
    <property type="gene ID" value="AMTR_s00047p00220210"/>
</dbReference>
<dbReference type="EMBL" id="KI392311">
    <property type="protein sequence ID" value="ERN17888.1"/>
    <property type="molecule type" value="Genomic_DNA"/>
</dbReference>
<evidence type="ECO:0000256" key="1">
    <source>
        <dbReference type="SAM" id="MobiDB-lite"/>
    </source>
</evidence>
<feature type="region of interest" description="Disordered" evidence="1">
    <location>
        <begin position="21"/>
        <end position="73"/>
    </location>
</feature>
<reference evidence="3" key="1">
    <citation type="journal article" date="2013" name="Science">
        <title>The Amborella genome and the evolution of flowering plants.</title>
        <authorList>
            <consortium name="Amborella Genome Project"/>
        </authorList>
    </citation>
    <scope>NUCLEOTIDE SEQUENCE [LARGE SCALE GENOMIC DNA]</scope>
</reference>
<evidence type="ECO:0000313" key="3">
    <source>
        <dbReference type="Proteomes" id="UP000017836"/>
    </source>
</evidence>
<proteinExistence type="predicted"/>
<feature type="compositionally biased region" description="Basic and acidic residues" evidence="1">
    <location>
        <begin position="63"/>
        <end position="73"/>
    </location>
</feature>